<evidence type="ECO:0000256" key="1">
    <source>
        <dbReference type="ARBA" id="ARBA00022857"/>
    </source>
</evidence>
<dbReference type="InterPro" id="IPR013149">
    <property type="entry name" value="ADH-like_C"/>
</dbReference>
<dbReference type="InterPro" id="IPR013154">
    <property type="entry name" value="ADH-like_N"/>
</dbReference>
<evidence type="ECO:0000313" key="5">
    <source>
        <dbReference type="Proteomes" id="UP000285317"/>
    </source>
</evidence>
<evidence type="ECO:0000313" key="4">
    <source>
        <dbReference type="EMBL" id="AZZ51800.1"/>
    </source>
</evidence>
<gene>
    <name evidence="4" type="ORF">C1I64_06900</name>
</gene>
<dbReference type="EMBL" id="CP028137">
    <property type="protein sequence ID" value="AZZ51800.1"/>
    <property type="molecule type" value="Genomic_DNA"/>
</dbReference>
<dbReference type="InterPro" id="IPR011032">
    <property type="entry name" value="GroES-like_sf"/>
</dbReference>
<dbReference type="GO" id="GO:0035925">
    <property type="term" value="F:mRNA 3'-UTR AU-rich region binding"/>
    <property type="evidence" value="ECO:0007669"/>
    <property type="project" value="TreeGrafter"/>
</dbReference>
<dbReference type="Proteomes" id="UP000285317">
    <property type="component" value="Chromosome"/>
</dbReference>
<dbReference type="GO" id="GO:0070402">
    <property type="term" value="F:NADPH binding"/>
    <property type="evidence" value="ECO:0007669"/>
    <property type="project" value="TreeGrafter"/>
</dbReference>
<dbReference type="GO" id="GO:0003960">
    <property type="term" value="F:quinone reductase (NADPH) activity"/>
    <property type="evidence" value="ECO:0007669"/>
    <property type="project" value="TreeGrafter"/>
</dbReference>
<dbReference type="Gene3D" id="3.90.180.10">
    <property type="entry name" value="Medium-chain alcohol dehydrogenases, catalytic domain"/>
    <property type="match status" value="1"/>
</dbReference>
<sequence>MESRRHQRPAERRGRERGVHPVKAIGLTTYGGPDALQVLDVPEPHVGPGEVRIRVRAAAVNPVDAIIRSGGFAGKDGSIADPVVPGMDVSGVIDEVGPGRPSDIDVSIGDAAIGFVVPENSHGGYSEYVVLPSESVTRMPAGLDFVHAASFLSNALTAEITLEHFALTPGAALAVTGATGAVGGYLVELAARRGLTVIAAATGNDEPLVREFGATHVIDRRADFSDGVLALTGGRGADALADAAILTDQVTRAVRDGGQIAFYLPTDVDPGRGIDVFGSYVMRSNLRHDAIAMLARLAGSGAVSKRVAAVLPAAQAADAHVRLARGGLRGRLVLEF</sequence>
<dbReference type="PANTHER" id="PTHR48106">
    <property type="entry name" value="QUINONE OXIDOREDUCTASE PIG3-RELATED"/>
    <property type="match status" value="1"/>
</dbReference>
<evidence type="ECO:0000256" key="2">
    <source>
        <dbReference type="ARBA" id="ARBA00023002"/>
    </source>
</evidence>
<dbReference type="Pfam" id="PF00107">
    <property type="entry name" value="ADH_zinc_N"/>
    <property type="match status" value="1"/>
</dbReference>
<dbReference type="SUPFAM" id="SSF50129">
    <property type="entry name" value="GroES-like"/>
    <property type="match status" value="1"/>
</dbReference>
<dbReference type="Gene3D" id="3.40.50.720">
    <property type="entry name" value="NAD(P)-binding Rossmann-like Domain"/>
    <property type="match status" value="1"/>
</dbReference>
<accession>A0A3Q9UXY5</accession>
<feature type="domain" description="Enoyl reductase (ER)" evidence="3">
    <location>
        <begin position="31"/>
        <end position="334"/>
    </location>
</feature>
<dbReference type="SMART" id="SM00829">
    <property type="entry name" value="PKS_ER"/>
    <property type="match status" value="1"/>
</dbReference>
<reference evidence="4 5" key="1">
    <citation type="submission" date="2018-03" db="EMBL/GenBank/DDBJ databases">
        <title>Bacteriophage NCPPB3778 and a type I-E CRISPR drive the evolution of the US Biological Select Agent, Rathayibacter toxicus.</title>
        <authorList>
            <person name="Davis E.W.II."/>
            <person name="Tabima J.F."/>
            <person name="Weisberg A.J."/>
            <person name="Dantas Lopes L."/>
            <person name="Wiseman M.S."/>
            <person name="Wiseman M.S."/>
            <person name="Pupko T."/>
            <person name="Belcher M.S."/>
            <person name="Sechler A.J."/>
            <person name="Tancos M.A."/>
            <person name="Schroeder B.K."/>
            <person name="Murray T.D."/>
            <person name="Luster D.G."/>
            <person name="Schneider W.L."/>
            <person name="Rogers E."/>
            <person name="Andreote F.D."/>
            <person name="Grunwald N.J."/>
            <person name="Putnam M.L."/>
            <person name="Chang J.H."/>
        </authorList>
    </citation>
    <scope>NUCLEOTIDE SEQUENCE [LARGE SCALE GENOMIC DNA]</scope>
    <source>
        <strain evidence="4 5">DSM 15932</strain>
    </source>
</reference>
<organism evidence="4 5">
    <name type="scientific">Rathayibacter festucae DSM 15932</name>
    <dbReference type="NCBI Taxonomy" id="1328866"/>
    <lineage>
        <taxon>Bacteria</taxon>
        <taxon>Bacillati</taxon>
        <taxon>Actinomycetota</taxon>
        <taxon>Actinomycetes</taxon>
        <taxon>Micrococcales</taxon>
        <taxon>Microbacteriaceae</taxon>
        <taxon>Rathayibacter</taxon>
    </lineage>
</organism>
<dbReference type="InterPro" id="IPR020843">
    <property type="entry name" value="ER"/>
</dbReference>
<dbReference type="InterPro" id="IPR036291">
    <property type="entry name" value="NAD(P)-bd_dom_sf"/>
</dbReference>
<proteinExistence type="predicted"/>
<dbReference type="PANTHER" id="PTHR48106:SF13">
    <property type="entry name" value="QUINONE OXIDOREDUCTASE-RELATED"/>
    <property type="match status" value="1"/>
</dbReference>
<dbReference type="GO" id="GO:0005829">
    <property type="term" value="C:cytosol"/>
    <property type="evidence" value="ECO:0007669"/>
    <property type="project" value="TreeGrafter"/>
</dbReference>
<dbReference type="AlphaFoldDB" id="A0A3Q9UXY5"/>
<name>A0A3Q9UXY5_9MICO</name>
<dbReference type="KEGG" id="rfs:C1I64_06900"/>
<keyword evidence="1" id="KW-0521">NADP</keyword>
<dbReference type="CDD" id="cd05289">
    <property type="entry name" value="MDR_like_2"/>
    <property type="match status" value="1"/>
</dbReference>
<protein>
    <recommendedName>
        <fullName evidence="3">Enoyl reductase (ER) domain-containing protein</fullName>
    </recommendedName>
</protein>
<evidence type="ECO:0000259" key="3">
    <source>
        <dbReference type="SMART" id="SM00829"/>
    </source>
</evidence>
<keyword evidence="2" id="KW-0560">Oxidoreductase</keyword>
<dbReference type="SUPFAM" id="SSF51735">
    <property type="entry name" value="NAD(P)-binding Rossmann-fold domains"/>
    <property type="match status" value="1"/>
</dbReference>
<dbReference type="Pfam" id="PF08240">
    <property type="entry name" value="ADH_N"/>
    <property type="match status" value="1"/>
</dbReference>